<keyword evidence="2" id="KW-1185">Reference proteome</keyword>
<sequence>MNIISLAKANEASSISNSRGINPLYPPSPLTAAIGDGVTDDYAVLATILTNYDCLFMPANTTFKITDTLNFEGKTVLGADRLTSKIIQDTLTKPVVYIGGVCHIADLYIGHSSLPSSPLATGLEVGSTVQDGSVIERLYLENNSDGIFNSDSNNYNVFSTTIRDLRITRFNHSGLWLGGLGNTGCYISNVYLVNWDDYNAGTKLSADCGVYLRGYTDGIIGQLNIEHGYYDQGLVTVVCDNLKFNSLHFEGYVANVDYNGMIYVGGGTICFDVITAVFNTFDISNFSDYSFIKIDTDAKIFIKSVLMRNNTKTGSPTLRRFYGASTQIAGAGIYVDFYSSDLFIGSDYFQVNTQGNPVLKKLNNSVYFSQYKGNSPIALATSGTIAVTMTDSEVFTITPGGTCTFNASGGYAGKRCSFIITTSGTTSYTLTWGTNFKTTGTLATGATTSKVFVVNFVCTDGTNWVETGRTVAM</sequence>
<gene>
    <name evidence="1" type="ORF">DEHRE_09955</name>
</gene>
<accession>A0ABN4BWF6</accession>
<evidence type="ECO:0008006" key="3">
    <source>
        <dbReference type="Google" id="ProtNLM"/>
    </source>
</evidence>
<dbReference type="Proteomes" id="UP000018934">
    <property type="component" value="Chromosome"/>
</dbReference>
<evidence type="ECO:0000313" key="2">
    <source>
        <dbReference type="Proteomes" id="UP000018934"/>
    </source>
</evidence>
<organism evidence="1 2">
    <name type="scientific">Dehalobacter restrictus (strain DSM 9455 / PER-K23)</name>
    <dbReference type="NCBI Taxonomy" id="871738"/>
    <lineage>
        <taxon>Bacteria</taxon>
        <taxon>Bacillati</taxon>
        <taxon>Bacillota</taxon>
        <taxon>Clostridia</taxon>
        <taxon>Eubacteriales</taxon>
        <taxon>Desulfitobacteriaceae</taxon>
        <taxon>Dehalobacter</taxon>
    </lineage>
</organism>
<dbReference type="EMBL" id="CP007033">
    <property type="protein sequence ID" value="AHF10361.1"/>
    <property type="molecule type" value="Genomic_DNA"/>
</dbReference>
<name>A0ABN4BWF6_DEHRP</name>
<dbReference type="RefSeq" id="WP_025205883.1">
    <property type="nucleotide sequence ID" value="NZ_CP007033.1"/>
</dbReference>
<protein>
    <recommendedName>
        <fullName evidence="3">Pectate lyase superfamily protein domain-containing protein</fullName>
    </recommendedName>
</protein>
<evidence type="ECO:0000313" key="1">
    <source>
        <dbReference type="EMBL" id="AHF10361.1"/>
    </source>
</evidence>
<proteinExistence type="predicted"/>
<reference evidence="1 2" key="1">
    <citation type="journal article" date="2013" name="Stand. Genomic Sci.">
        <title>Complete genome sequence of Dehalobacter restrictus PER-K23(T.).</title>
        <authorList>
            <person name="Kruse T."/>
            <person name="Maillard J."/>
            <person name="Goodwin L."/>
            <person name="Woyke T."/>
            <person name="Teshima H."/>
            <person name="Bruce D."/>
            <person name="Detter C."/>
            <person name="Tapia R."/>
            <person name="Han C."/>
            <person name="Huntemann M."/>
            <person name="Wei C.L."/>
            <person name="Han J."/>
            <person name="Chen A."/>
            <person name="Kyrpides N."/>
            <person name="Szeto E."/>
            <person name="Markowitz V."/>
            <person name="Ivanova N."/>
            <person name="Pagani I."/>
            <person name="Pati A."/>
            <person name="Pitluck S."/>
            <person name="Nolan M."/>
            <person name="Holliger C."/>
            <person name="Smidt H."/>
        </authorList>
    </citation>
    <scope>NUCLEOTIDE SEQUENCE [LARGE SCALE GENOMIC DNA]</scope>
    <source>
        <strain evidence="2">DSM 9455</strain>
    </source>
</reference>